<dbReference type="RefSeq" id="WP_111343835.1">
    <property type="nucleotide sequence ID" value="NZ_JAIWKD010000001.1"/>
</dbReference>
<reference evidence="1 2" key="1">
    <citation type="submission" date="2018-05" db="EMBL/GenBank/DDBJ databases">
        <title>Acuticoccus sediminis sp. nov., isolated from deep-sea sediment of Indian Ocean.</title>
        <authorList>
            <person name="Liu X."/>
            <person name="Lai Q."/>
            <person name="Du Y."/>
            <person name="Sun F."/>
            <person name="Zhang X."/>
            <person name="Wang S."/>
            <person name="Shao Z."/>
        </authorList>
    </citation>
    <scope>NUCLEOTIDE SEQUENCE [LARGE SCALE GENOMIC DNA]</scope>
    <source>
        <strain evidence="1 2">PTG4-2</strain>
    </source>
</reference>
<gene>
    <name evidence="1" type="ORF">DLJ53_08095</name>
</gene>
<evidence type="ECO:0000313" key="2">
    <source>
        <dbReference type="Proteomes" id="UP000249590"/>
    </source>
</evidence>
<keyword evidence="2" id="KW-1185">Reference proteome</keyword>
<dbReference type="Proteomes" id="UP000249590">
    <property type="component" value="Unassembled WGS sequence"/>
</dbReference>
<dbReference type="AlphaFoldDB" id="A0A8B2NW42"/>
<organism evidence="1 2">
    <name type="scientific">Acuticoccus sediminis</name>
    <dbReference type="NCBI Taxonomy" id="2184697"/>
    <lineage>
        <taxon>Bacteria</taxon>
        <taxon>Pseudomonadati</taxon>
        <taxon>Pseudomonadota</taxon>
        <taxon>Alphaproteobacteria</taxon>
        <taxon>Hyphomicrobiales</taxon>
        <taxon>Amorphaceae</taxon>
        <taxon>Acuticoccus</taxon>
    </lineage>
</organism>
<sequence length="93" mass="10205">MIFKSTILTAAFGIGLVMVAPEVCAGPRVFVPKAADGTSLGRHGAIVIHGGPMPRPLIVTKQCTEKKIRVWSQRLQRWTYQITTVCTHKPATY</sequence>
<name>A0A8B2NW42_9HYPH</name>
<comment type="caution">
    <text evidence="1">The sequence shown here is derived from an EMBL/GenBank/DDBJ whole genome shotgun (WGS) entry which is preliminary data.</text>
</comment>
<evidence type="ECO:0000313" key="1">
    <source>
        <dbReference type="EMBL" id="RAI04388.1"/>
    </source>
</evidence>
<protein>
    <submittedName>
        <fullName evidence="1">Uncharacterized protein</fullName>
    </submittedName>
</protein>
<accession>A0A8B2NW42</accession>
<proteinExistence type="predicted"/>
<dbReference type="EMBL" id="QHHQ01000001">
    <property type="protein sequence ID" value="RAI04388.1"/>
    <property type="molecule type" value="Genomic_DNA"/>
</dbReference>